<accession>A0A1Y3B4A4</accession>
<organism evidence="1 2">
    <name type="scientific">Euroglyphus maynei</name>
    <name type="common">Mayne's house dust mite</name>
    <dbReference type="NCBI Taxonomy" id="6958"/>
    <lineage>
        <taxon>Eukaryota</taxon>
        <taxon>Metazoa</taxon>
        <taxon>Ecdysozoa</taxon>
        <taxon>Arthropoda</taxon>
        <taxon>Chelicerata</taxon>
        <taxon>Arachnida</taxon>
        <taxon>Acari</taxon>
        <taxon>Acariformes</taxon>
        <taxon>Sarcoptiformes</taxon>
        <taxon>Astigmata</taxon>
        <taxon>Psoroptidia</taxon>
        <taxon>Analgoidea</taxon>
        <taxon>Pyroglyphidae</taxon>
        <taxon>Pyroglyphinae</taxon>
        <taxon>Euroglyphus</taxon>
    </lineage>
</organism>
<comment type="caution">
    <text evidence="1">The sequence shown here is derived from an EMBL/GenBank/DDBJ whole genome shotgun (WGS) entry which is preliminary data.</text>
</comment>
<dbReference type="Proteomes" id="UP000194236">
    <property type="component" value="Unassembled WGS sequence"/>
</dbReference>
<keyword evidence="2" id="KW-1185">Reference proteome</keyword>
<sequence>MSPDDDPCIGELQLVWDDHQHDQQLSSTRLYFLPEQTPDGRLSHHGQHEVMAAHDKVILKLTDLVTWITHKVDWIAGSSYKWKPPKQDNHHSSTEINKQKLTPLAFIHNQNVIRRTTDSSPLLTLQRYISSS</sequence>
<evidence type="ECO:0000313" key="2">
    <source>
        <dbReference type="Proteomes" id="UP000194236"/>
    </source>
</evidence>
<dbReference type="OrthoDB" id="1938591at2759"/>
<feature type="non-terminal residue" evidence="1">
    <location>
        <position position="132"/>
    </location>
</feature>
<proteinExistence type="predicted"/>
<dbReference type="AlphaFoldDB" id="A0A1Y3B4A4"/>
<name>A0A1Y3B4A4_EURMA</name>
<gene>
    <name evidence="1" type="ORF">BLA29_005756</name>
</gene>
<reference evidence="1 2" key="1">
    <citation type="submission" date="2017-03" db="EMBL/GenBank/DDBJ databases">
        <title>Genome Survey of Euroglyphus maynei.</title>
        <authorList>
            <person name="Arlian L.G."/>
            <person name="Morgan M.S."/>
            <person name="Rider S.D."/>
        </authorList>
    </citation>
    <scope>NUCLEOTIDE SEQUENCE [LARGE SCALE GENOMIC DNA]</scope>
    <source>
        <strain evidence="1">Arlian Lab</strain>
        <tissue evidence="1">Whole body</tissue>
    </source>
</reference>
<dbReference type="EMBL" id="MUJZ01045542">
    <property type="protein sequence ID" value="OTF74743.1"/>
    <property type="molecule type" value="Genomic_DNA"/>
</dbReference>
<evidence type="ECO:0000313" key="1">
    <source>
        <dbReference type="EMBL" id="OTF74743.1"/>
    </source>
</evidence>
<protein>
    <submittedName>
        <fullName evidence="1">Bromo adjacent homology domain containing protein</fullName>
    </submittedName>
</protein>